<accession>A0AAW1X0A1</accession>
<feature type="region of interest" description="Disordered" evidence="1">
    <location>
        <begin position="161"/>
        <end position="204"/>
    </location>
</feature>
<evidence type="ECO:0000313" key="2">
    <source>
        <dbReference type="EMBL" id="KAK9929040.1"/>
    </source>
</evidence>
<dbReference type="AlphaFoldDB" id="A0AAW1X0A1"/>
<keyword evidence="3" id="KW-1185">Reference proteome</keyword>
<gene>
    <name evidence="2" type="ORF">M0R45_026150</name>
</gene>
<feature type="compositionally biased region" description="Basic and acidic residues" evidence="1">
    <location>
        <begin position="239"/>
        <end position="257"/>
    </location>
</feature>
<comment type="caution">
    <text evidence="2">The sequence shown here is derived from an EMBL/GenBank/DDBJ whole genome shotgun (WGS) entry which is preliminary data.</text>
</comment>
<dbReference type="Proteomes" id="UP001457282">
    <property type="component" value="Unassembled WGS sequence"/>
</dbReference>
<name>A0AAW1X0A1_RUBAR</name>
<feature type="region of interest" description="Disordered" evidence="1">
    <location>
        <begin position="1"/>
        <end position="40"/>
    </location>
</feature>
<sequence>MVSQINKAAQNKANERKQLRAAQERKKKIKNCTEKNENNPATNLASLFCRYSPPALTAPQAERERKVAQPPCRRQAPISSEIPHSPRCHRSQQATAPPLSRVPVLPLIAATDLFPKTASHLPMPSTATISNLPLSPCSLSKIEKPKGAEKENEKLQAKKKINEIGRREESPARQTSRRRRRCPNFQATPKSLPHCYRAPKPRSHRTRAALPVNAITAALCVSIQPRANLRHRQSLASAAKEEKMRAQEENEGKGRTD</sequence>
<evidence type="ECO:0000313" key="3">
    <source>
        <dbReference type="Proteomes" id="UP001457282"/>
    </source>
</evidence>
<feature type="compositionally biased region" description="Basic and acidic residues" evidence="1">
    <location>
        <begin position="13"/>
        <end position="24"/>
    </location>
</feature>
<protein>
    <submittedName>
        <fullName evidence="2">Uncharacterized protein</fullName>
    </submittedName>
</protein>
<organism evidence="2 3">
    <name type="scientific">Rubus argutus</name>
    <name type="common">Southern blackberry</name>
    <dbReference type="NCBI Taxonomy" id="59490"/>
    <lineage>
        <taxon>Eukaryota</taxon>
        <taxon>Viridiplantae</taxon>
        <taxon>Streptophyta</taxon>
        <taxon>Embryophyta</taxon>
        <taxon>Tracheophyta</taxon>
        <taxon>Spermatophyta</taxon>
        <taxon>Magnoliopsida</taxon>
        <taxon>eudicotyledons</taxon>
        <taxon>Gunneridae</taxon>
        <taxon>Pentapetalae</taxon>
        <taxon>rosids</taxon>
        <taxon>fabids</taxon>
        <taxon>Rosales</taxon>
        <taxon>Rosaceae</taxon>
        <taxon>Rosoideae</taxon>
        <taxon>Rosoideae incertae sedis</taxon>
        <taxon>Rubus</taxon>
    </lineage>
</organism>
<feature type="compositionally biased region" description="Polar residues" evidence="1">
    <location>
        <begin position="1"/>
        <end position="12"/>
    </location>
</feature>
<feature type="compositionally biased region" description="Basic and acidic residues" evidence="1">
    <location>
        <begin position="161"/>
        <end position="171"/>
    </location>
</feature>
<dbReference type="EMBL" id="JBEDUW010000005">
    <property type="protein sequence ID" value="KAK9929040.1"/>
    <property type="molecule type" value="Genomic_DNA"/>
</dbReference>
<proteinExistence type="predicted"/>
<feature type="region of interest" description="Disordered" evidence="1">
    <location>
        <begin position="58"/>
        <end position="96"/>
    </location>
</feature>
<reference evidence="2 3" key="1">
    <citation type="journal article" date="2023" name="G3 (Bethesda)">
        <title>A chromosome-length genome assembly and annotation of blackberry (Rubus argutus, cv. 'Hillquist').</title>
        <authorList>
            <person name="Bruna T."/>
            <person name="Aryal R."/>
            <person name="Dudchenko O."/>
            <person name="Sargent D.J."/>
            <person name="Mead D."/>
            <person name="Buti M."/>
            <person name="Cavallini A."/>
            <person name="Hytonen T."/>
            <person name="Andres J."/>
            <person name="Pham M."/>
            <person name="Weisz D."/>
            <person name="Mascagni F."/>
            <person name="Usai G."/>
            <person name="Natali L."/>
            <person name="Bassil N."/>
            <person name="Fernandez G.E."/>
            <person name="Lomsadze A."/>
            <person name="Armour M."/>
            <person name="Olukolu B."/>
            <person name="Poorten T."/>
            <person name="Britton C."/>
            <person name="Davik J."/>
            <person name="Ashrafi H."/>
            <person name="Aiden E.L."/>
            <person name="Borodovsky M."/>
            <person name="Worthington M."/>
        </authorList>
    </citation>
    <scope>NUCLEOTIDE SEQUENCE [LARGE SCALE GENOMIC DNA]</scope>
    <source>
        <strain evidence="2">PI 553951</strain>
    </source>
</reference>
<feature type="region of interest" description="Disordered" evidence="1">
    <location>
        <begin position="232"/>
        <end position="257"/>
    </location>
</feature>
<evidence type="ECO:0000256" key="1">
    <source>
        <dbReference type="SAM" id="MobiDB-lite"/>
    </source>
</evidence>